<dbReference type="EMBL" id="CP072943">
    <property type="protein sequence ID" value="QTX32666.1"/>
    <property type="molecule type" value="Genomic_DNA"/>
</dbReference>
<dbReference type="KEGG" id="aram:KAR29_01610"/>
<comment type="subcellular location">
    <subcellularLocation>
        <location evidence="2">Cytoplasm</location>
    </subcellularLocation>
</comment>
<comment type="similarity">
    <text evidence="3 10">Belongs to the FKBP-type PPIase family.</text>
</comment>
<dbReference type="AlphaFoldDB" id="A0A9Q7EZ38"/>
<dbReference type="GO" id="GO:0005737">
    <property type="term" value="C:cytoplasm"/>
    <property type="evidence" value="ECO:0007669"/>
    <property type="project" value="UniProtKB-SubCell"/>
</dbReference>
<accession>A0A9Q7EZ38</accession>
<dbReference type="RefSeq" id="WP_274373915.1">
    <property type="nucleotide sequence ID" value="NZ_CP072943.1"/>
</dbReference>
<comment type="function">
    <text evidence="8">Also involved in hydrogenase metallocenter assembly, probably by participating in the nickel insertion step. This function in hydrogenase biosynthesis requires chaperone activity and the presence of the metal-binding domain, but not PPIase activity.</text>
</comment>
<evidence type="ECO:0000256" key="9">
    <source>
        <dbReference type="PROSITE-ProRule" id="PRU00277"/>
    </source>
</evidence>
<feature type="domain" description="PPIase FKBP-type" evidence="11">
    <location>
        <begin position="7"/>
        <end position="82"/>
    </location>
</feature>
<keyword evidence="5 9" id="KW-0697">Rotamase</keyword>
<dbReference type="Pfam" id="PF00254">
    <property type="entry name" value="FKBP_C"/>
    <property type="match status" value="1"/>
</dbReference>
<evidence type="ECO:0000256" key="5">
    <source>
        <dbReference type="ARBA" id="ARBA00023110"/>
    </source>
</evidence>
<dbReference type="EC" id="5.2.1.8" evidence="10"/>
<dbReference type="InterPro" id="IPR046357">
    <property type="entry name" value="PPIase_dom_sf"/>
</dbReference>
<evidence type="ECO:0000256" key="7">
    <source>
        <dbReference type="ARBA" id="ARBA00023235"/>
    </source>
</evidence>
<sequence length="144" mass="16102">MKKACKGDRVRVHYRGTLVDGREFDNSWEREEPIEFVVGDGRMIAGFDGAVEGLAEGERKGFALSCKEAYGPRHDEMLFSIPRENFPQEPTPEIGQNLQMRFPDGQTVEARITSVGDATIVLDGNHPLAGEDLHFEVELVEIVQ</sequence>
<name>A0A9Q7EZ38_9BACT</name>
<dbReference type="GO" id="GO:0003755">
    <property type="term" value="F:peptidyl-prolyl cis-trans isomerase activity"/>
    <property type="evidence" value="ECO:0007669"/>
    <property type="project" value="UniProtKB-UniRule"/>
</dbReference>
<reference evidence="13" key="1">
    <citation type="submission" date="2021-04" db="EMBL/GenBank/DDBJ databases">
        <title>A novel Synergistetes isolate from a pyrite-forming mixed culture.</title>
        <authorList>
            <person name="Bunk B."/>
            <person name="Sproer C."/>
            <person name="Spring S."/>
            <person name="Pester M."/>
        </authorList>
    </citation>
    <scope>NUCLEOTIDE SEQUENCE [LARGE SCALE GENOMIC DNA]</scope>
    <source>
        <strain evidence="13">J.5.4.2-T.3.5.2</strain>
    </source>
</reference>
<evidence type="ECO:0000313" key="12">
    <source>
        <dbReference type="EMBL" id="QTX32666.1"/>
    </source>
</evidence>
<dbReference type="InterPro" id="IPR001179">
    <property type="entry name" value="PPIase_FKBP_dom"/>
</dbReference>
<evidence type="ECO:0000256" key="6">
    <source>
        <dbReference type="ARBA" id="ARBA00023186"/>
    </source>
</evidence>
<dbReference type="PANTHER" id="PTHR47861">
    <property type="entry name" value="FKBP-TYPE PEPTIDYL-PROLYL CIS-TRANS ISOMERASE SLYD"/>
    <property type="match status" value="1"/>
</dbReference>
<dbReference type="Gene3D" id="3.10.50.40">
    <property type="match status" value="1"/>
</dbReference>
<evidence type="ECO:0000259" key="11">
    <source>
        <dbReference type="PROSITE" id="PS50059"/>
    </source>
</evidence>
<evidence type="ECO:0000256" key="10">
    <source>
        <dbReference type="RuleBase" id="RU003915"/>
    </source>
</evidence>
<comment type="catalytic activity">
    <reaction evidence="1 9 10">
        <text>[protein]-peptidylproline (omega=180) = [protein]-peptidylproline (omega=0)</text>
        <dbReference type="Rhea" id="RHEA:16237"/>
        <dbReference type="Rhea" id="RHEA-COMP:10747"/>
        <dbReference type="Rhea" id="RHEA-COMP:10748"/>
        <dbReference type="ChEBI" id="CHEBI:83833"/>
        <dbReference type="ChEBI" id="CHEBI:83834"/>
        <dbReference type="EC" id="5.2.1.8"/>
    </reaction>
</comment>
<keyword evidence="13" id="KW-1185">Reference proteome</keyword>
<gene>
    <name evidence="12" type="ORF">KAR29_01610</name>
</gene>
<protein>
    <recommendedName>
        <fullName evidence="10">Peptidyl-prolyl cis-trans isomerase</fullName>
        <ecNumber evidence="10">5.2.1.8</ecNumber>
    </recommendedName>
</protein>
<organism evidence="12 13">
    <name type="scientific">Aminithiophilus ramosus</name>
    <dbReference type="NCBI Taxonomy" id="3029084"/>
    <lineage>
        <taxon>Bacteria</taxon>
        <taxon>Thermotogati</taxon>
        <taxon>Synergistota</taxon>
        <taxon>Synergistia</taxon>
        <taxon>Synergistales</taxon>
        <taxon>Aminithiophilaceae</taxon>
        <taxon>Aminithiophilus</taxon>
    </lineage>
</organism>
<dbReference type="SUPFAM" id="SSF54534">
    <property type="entry name" value="FKBP-like"/>
    <property type="match status" value="1"/>
</dbReference>
<keyword evidence="6" id="KW-0143">Chaperone</keyword>
<evidence type="ECO:0000256" key="2">
    <source>
        <dbReference type="ARBA" id="ARBA00004496"/>
    </source>
</evidence>
<dbReference type="Proteomes" id="UP000671879">
    <property type="component" value="Chromosome"/>
</dbReference>
<keyword evidence="4" id="KW-0963">Cytoplasm</keyword>
<keyword evidence="7 9" id="KW-0413">Isomerase</keyword>
<evidence type="ECO:0000256" key="3">
    <source>
        <dbReference type="ARBA" id="ARBA00006577"/>
    </source>
</evidence>
<dbReference type="PROSITE" id="PS50059">
    <property type="entry name" value="FKBP_PPIASE"/>
    <property type="match status" value="1"/>
</dbReference>
<evidence type="ECO:0000256" key="8">
    <source>
        <dbReference type="ARBA" id="ARBA00037071"/>
    </source>
</evidence>
<dbReference type="GO" id="GO:0042026">
    <property type="term" value="P:protein refolding"/>
    <property type="evidence" value="ECO:0007669"/>
    <property type="project" value="UniProtKB-ARBA"/>
</dbReference>
<evidence type="ECO:0000256" key="1">
    <source>
        <dbReference type="ARBA" id="ARBA00000971"/>
    </source>
</evidence>
<dbReference type="PANTHER" id="PTHR47861:SF3">
    <property type="entry name" value="FKBP-TYPE PEPTIDYL-PROLYL CIS-TRANS ISOMERASE SLYD"/>
    <property type="match status" value="1"/>
</dbReference>
<evidence type="ECO:0000256" key="4">
    <source>
        <dbReference type="ARBA" id="ARBA00022490"/>
    </source>
</evidence>
<proteinExistence type="inferred from homology"/>
<evidence type="ECO:0000313" key="13">
    <source>
        <dbReference type="Proteomes" id="UP000671879"/>
    </source>
</evidence>